<dbReference type="GO" id="GO:0004640">
    <property type="term" value="F:phosphoribosylanthranilate isomerase activity"/>
    <property type="evidence" value="ECO:0007669"/>
    <property type="project" value="TreeGrafter"/>
</dbReference>
<dbReference type="EC" id="4.1.1.48" evidence="3"/>
<dbReference type="InterPro" id="IPR045186">
    <property type="entry name" value="Indole-3-glycerol_P_synth"/>
</dbReference>
<dbReference type="GO" id="GO:0004425">
    <property type="term" value="F:indole-3-glycerol-phosphate synthase activity"/>
    <property type="evidence" value="ECO:0007669"/>
    <property type="project" value="UniProtKB-EC"/>
</dbReference>
<name>X1C642_9ZZZZ</name>
<comment type="caution">
    <text evidence="10">The sequence shown here is derived from an EMBL/GenBank/DDBJ whole genome shotgun (WGS) entry which is preliminary data.</text>
</comment>
<evidence type="ECO:0000259" key="9">
    <source>
        <dbReference type="Pfam" id="PF00218"/>
    </source>
</evidence>
<feature type="non-terminal residue" evidence="10">
    <location>
        <position position="1"/>
    </location>
</feature>
<evidence type="ECO:0000256" key="7">
    <source>
        <dbReference type="ARBA" id="ARBA00023141"/>
    </source>
</evidence>
<dbReference type="EMBL" id="BART01021727">
    <property type="protein sequence ID" value="GAH03511.1"/>
    <property type="molecule type" value="Genomic_DNA"/>
</dbReference>
<keyword evidence="4" id="KW-0028">Amino-acid biosynthesis</keyword>
<evidence type="ECO:0000313" key="10">
    <source>
        <dbReference type="EMBL" id="GAH03511.1"/>
    </source>
</evidence>
<comment type="catalytic activity">
    <reaction evidence="1">
        <text>1-(2-carboxyphenylamino)-1-deoxy-D-ribulose 5-phosphate + H(+) = (1S,2R)-1-C-(indol-3-yl)glycerol 3-phosphate + CO2 + H2O</text>
        <dbReference type="Rhea" id="RHEA:23476"/>
        <dbReference type="ChEBI" id="CHEBI:15377"/>
        <dbReference type="ChEBI" id="CHEBI:15378"/>
        <dbReference type="ChEBI" id="CHEBI:16526"/>
        <dbReference type="ChEBI" id="CHEBI:58613"/>
        <dbReference type="ChEBI" id="CHEBI:58866"/>
        <dbReference type="EC" id="4.1.1.48"/>
    </reaction>
</comment>
<evidence type="ECO:0000256" key="4">
    <source>
        <dbReference type="ARBA" id="ARBA00022605"/>
    </source>
</evidence>
<dbReference type="PANTHER" id="PTHR22854">
    <property type="entry name" value="TRYPTOPHAN BIOSYNTHESIS PROTEIN"/>
    <property type="match status" value="1"/>
</dbReference>
<keyword evidence="8" id="KW-0456">Lyase</keyword>
<evidence type="ECO:0000256" key="2">
    <source>
        <dbReference type="ARBA" id="ARBA00004696"/>
    </source>
</evidence>
<gene>
    <name evidence="10" type="ORF">S01H4_39981</name>
</gene>
<dbReference type="Gene3D" id="3.20.20.70">
    <property type="entry name" value="Aldolase class I"/>
    <property type="match status" value="1"/>
</dbReference>
<dbReference type="PANTHER" id="PTHR22854:SF2">
    <property type="entry name" value="INDOLE-3-GLYCEROL-PHOSPHATE SYNTHASE"/>
    <property type="match status" value="1"/>
</dbReference>
<evidence type="ECO:0000256" key="6">
    <source>
        <dbReference type="ARBA" id="ARBA00022822"/>
    </source>
</evidence>
<evidence type="ECO:0000256" key="1">
    <source>
        <dbReference type="ARBA" id="ARBA00001633"/>
    </source>
</evidence>
<comment type="pathway">
    <text evidence="2">Amino-acid biosynthesis; L-tryptophan biosynthesis; L-tryptophan from chorismate: step 4/5.</text>
</comment>
<sequence length="71" mass="7804">DLTTLTTDLSTTLTLSKLVPKDRMLVSESGIETQEDVKKLKECGVKAILVGESLMRAPDISAKMRELLGRE</sequence>
<dbReference type="AlphaFoldDB" id="X1C642"/>
<organism evidence="10">
    <name type="scientific">marine sediment metagenome</name>
    <dbReference type="NCBI Taxonomy" id="412755"/>
    <lineage>
        <taxon>unclassified sequences</taxon>
        <taxon>metagenomes</taxon>
        <taxon>ecological metagenomes</taxon>
    </lineage>
</organism>
<accession>X1C642</accession>
<keyword evidence="6" id="KW-0822">Tryptophan biosynthesis</keyword>
<evidence type="ECO:0000256" key="8">
    <source>
        <dbReference type="ARBA" id="ARBA00023239"/>
    </source>
</evidence>
<dbReference type="InterPro" id="IPR011060">
    <property type="entry name" value="RibuloseP-bd_barrel"/>
</dbReference>
<dbReference type="Pfam" id="PF00218">
    <property type="entry name" value="IGPS"/>
    <property type="match status" value="1"/>
</dbReference>
<keyword evidence="5" id="KW-0210">Decarboxylase</keyword>
<protein>
    <recommendedName>
        <fullName evidence="3">indole-3-glycerol-phosphate synthase</fullName>
        <ecNumber evidence="3">4.1.1.48</ecNumber>
    </recommendedName>
</protein>
<reference evidence="10" key="1">
    <citation type="journal article" date="2014" name="Front. Microbiol.">
        <title>High frequency of phylogenetically diverse reductive dehalogenase-homologous genes in deep subseafloor sedimentary metagenomes.</title>
        <authorList>
            <person name="Kawai M."/>
            <person name="Futagami T."/>
            <person name="Toyoda A."/>
            <person name="Takaki Y."/>
            <person name="Nishi S."/>
            <person name="Hori S."/>
            <person name="Arai W."/>
            <person name="Tsubouchi T."/>
            <person name="Morono Y."/>
            <person name="Uchiyama I."/>
            <person name="Ito T."/>
            <person name="Fujiyama A."/>
            <person name="Inagaki F."/>
            <person name="Takami H."/>
        </authorList>
    </citation>
    <scope>NUCLEOTIDE SEQUENCE</scope>
    <source>
        <strain evidence="10">Expedition CK06-06</strain>
    </source>
</reference>
<feature type="domain" description="Indole-3-glycerol phosphate synthase" evidence="9">
    <location>
        <begin position="1"/>
        <end position="67"/>
    </location>
</feature>
<dbReference type="GO" id="GO:0000162">
    <property type="term" value="P:L-tryptophan biosynthetic process"/>
    <property type="evidence" value="ECO:0007669"/>
    <property type="project" value="UniProtKB-UniPathway"/>
</dbReference>
<dbReference type="SUPFAM" id="SSF51366">
    <property type="entry name" value="Ribulose-phoshate binding barrel"/>
    <property type="match status" value="1"/>
</dbReference>
<proteinExistence type="predicted"/>
<dbReference type="UniPathway" id="UPA00035">
    <property type="reaction ID" value="UER00043"/>
</dbReference>
<dbReference type="InterPro" id="IPR013798">
    <property type="entry name" value="Indole-3-glycerol_P_synth_dom"/>
</dbReference>
<dbReference type="InterPro" id="IPR013785">
    <property type="entry name" value="Aldolase_TIM"/>
</dbReference>
<evidence type="ECO:0000256" key="3">
    <source>
        <dbReference type="ARBA" id="ARBA00012362"/>
    </source>
</evidence>
<keyword evidence="7" id="KW-0057">Aromatic amino acid biosynthesis</keyword>
<evidence type="ECO:0000256" key="5">
    <source>
        <dbReference type="ARBA" id="ARBA00022793"/>
    </source>
</evidence>